<dbReference type="Proteomes" id="UP000466442">
    <property type="component" value="Unassembled WGS sequence"/>
</dbReference>
<evidence type="ECO:0000256" key="10">
    <source>
        <dbReference type="PIRNR" id="PIRNR037707"/>
    </source>
</evidence>
<keyword evidence="9 10" id="KW-0472">Membrane</keyword>
<keyword evidence="6" id="KW-0653">Protein transport</keyword>
<evidence type="ECO:0000256" key="6">
    <source>
        <dbReference type="ARBA" id="ARBA00022927"/>
    </source>
</evidence>
<keyword evidence="4 11" id="KW-0812">Transmembrane</keyword>
<comment type="subcellular location">
    <subcellularLocation>
        <location evidence="1">Mitochondrion outer membrane</location>
        <topology evidence="1">Single-pass membrane protein</topology>
    </subcellularLocation>
</comment>
<proteinExistence type="inferred from homology"/>
<keyword evidence="7 11" id="KW-1133">Transmembrane helix</keyword>
<evidence type="ECO:0000256" key="5">
    <source>
        <dbReference type="ARBA" id="ARBA00022787"/>
    </source>
</evidence>
<dbReference type="PANTHER" id="PTHR12430">
    <property type="entry name" value="MITOCHONDRIAL IMPORT RECEPTOR SUBUNIT TOM20"/>
    <property type="match status" value="1"/>
</dbReference>
<dbReference type="EMBL" id="WIXP02000014">
    <property type="protein sequence ID" value="KAF6200226.1"/>
    <property type="molecule type" value="Genomic_DNA"/>
</dbReference>
<dbReference type="InterPro" id="IPR002056">
    <property type="entry name" value="MAS20"/>
</dbReference>
<evidence type="ECO:0000256" key="4">
    <source>
        <dbReference type="ARBA" id="ARBA00022692"/>
    </source>
</evidence>
<sequence length="143" mass="16164">MSIQPKTVMALTAVMTGAAFLAYCLYFDRKRRQEQDFKKKRLTKKASKTGTDGMQVLNLQDTIAVRNFVYGEFDKGRELLTKGHMEEGLHHLATAIALCGEQEHLLKMLEQSMPPLLYNLLVQKIPEIKQKMLNGKNVGAVNP</sequence>
<evidence type="ECO:0000256" key="1">
    <source>
        <dbReference type="ARBA" id="ARBA00004572"/>
    </source>
</evidence>
<dbReference type="PRINTS" id="PR00351">
    <property type="entry name" value="OM20RECEPTOR"/>
</dbReference>
<keyword evidence="13" id="KW-1185">Reference proteome</keyword>
<reference evidence="12" key="1">
    <citation type="journal article" date="2021" name="Mol. Ecol. Resour.">
        <title>Apolygus lucorum genome provides insights into omnivorousness and mesophyll feeding.</title>
        <authorList>
            <person name="Liu Y."/>
            <person name="Liu H."/>
            <person name="Wang H."/>
            <person name="Huang T."/>
            <person name="Liu B."/>
            <person name="Yang B."/>
            <person name="Yin L."/>
            <person name="Li B."/>
            <person name="Zhang Y."/>
            <person name="Zhang S."/>
            <person name="Jiang F."/>
            <person name="Zhang X."/>
            <person name="Ren Y."/>
            <person name="Wang B."/>
            <person name="Wang S."/>
            <person name="Lu Y."/>
            <person name="Wu K."/>
            <person name="Fan W."/>
            <person name="Wang G."/>
        </authorList>
    </citation>
    <scope>NUCLEOTIDE SEQUENCE</scope>
    <source>
        <strain evidence="12">12Hb</strain>
    </source>
</reference>
<evidence type="ECO:0000256" key="8">
    <source>
        <dbReference type="ARBA" id="ARBA00023128"/>
    </source>
</evidence>
<keyword evidence="3" id="KW-0813">Transport</keyword>
<dbReference type="GO" id="GO:0030943">
    <property type="term" value="F:mitochondrion targeting sequence binding"/>
    <property type="evidence" value="ECO:0007669"/>
    <property type="project" value="TreeGrafter"/>
</dbReference>
<dbReference type="GO" id="GO:0008320">
    <property type="term" value="F:protein transmembrane transporter activity"/>
    <property type="evidence" value="ECO:0007669"/>
    <property type="project" value="TreeGrafter"/>
</dbReference>
<dbReference type="PRINTS" id="PR01989">
    <property type="entry name" value="EUOM20RECPTR"/>
</dbReference>
<evidence type="ECO:0000256" key="11">
    <source>
        <dbReference type="SAM" id="Phobius"/>
    </source>
</evidence>
<dbReference type="PANTHER" id="PTHR12430:SF0">
    <property type="entry name" value="TRANSLOCASE OF OUTER MITOCHONDRIAL MEMBRANE 20"/>
    <property type="match status" value="1"/>
</dbReference>
<dbReference type="GO" id="GO:0006886">
    <property type="term" value="P:intracellular protein transport"/>
    <property type="evidence" value="ECO:0007669"/>
    <property type="project" value="InterPro"/>
</dbReference>
<evidence type="ECO:0000256" key="2">
    <source>
        <dbReference type="ARBA" id="ARBA00005792"/>
    </source>
</evidence>
<keyword evidence="8 10" id="KW-0496">Mitochondrion</keyword>
<dbReference type="PIRSF" id="PIRSF037707">
    <property type="entry name" value="MAS20_rcpt"/>
    <property type="match status" value="1"/>
</dbReference>
<dbReference type="InterPro" id="IPR022422">
    <property type="entry name" value="MAS20_rcpt_metazoan"/>
</dbReference>
<dbReference type="AlphaFoldDB" id="A0A8S9WWQ8"/>
<accession>A0A8S9WWQ8</accession>
<protein>
    <recommendedName>
        <fullName evidence="14">Mitochondrial import receptor subunit TOM20 homolog</fullName>
    </recommendedName>
</protein>
<evidence type="ECO:0000256" key="7">
    <source>
        <dbReference type="ARBA" id="ARBA00022989"/>
    </source>
</evidence>
<evidence type="ECO:0000256" key="3">
    <source>
        <dbReference type="ARBA" id="ARBA00022448"/>
    </source>
</evidence>
<feature type="transmembrane region" description="Helical" evidence="11">
    <location>
        <begin position="6"/>
        <end position="26"/>
    </location>
</feature>
<dbReference type="GO" id="GO:0030150">
    <property type="term" value="P:protein import into mitochondrial matrix"/>
    <property type="evidence" value="ECO:0007669"/>
    <property type="project" value="TreeGrafter"/>
</dbReference>
<evidence type="ECO:0008006" key="14">
    <source>
        <dbReference type="Google" id="ProtNLM"/>
    </source>
</evidence>
<evidence type="ECO:0000313" key="12">
    <source>
        <dbReference type="EMBL" id="KAF6200226.1"/>
    </source>
</evidence>
<name>A0A8S9WWQ8_APOLU</name>
<gene>
    <name evidence="12" type="ORF">GE061_006529</name>
</gene>
<comment type="caution">
    <text evidence="12">The sequence shown here is derived from an EMBL/GenBank/DDBJ whole genome shotgun (WGS) entry which is preliminary data.</text>
</comment>
<dbReference type="GO" id="GO:0006605">
    <property type="term" value="P:protein targeting"/>
    <property type="evidence" value="ECO:0007669"/>
    <property type="project" value="InterPro"/>
</dbReference>
<evidence type="ECO:0000256" key="9">
    <source>
        <dbReference type="ARBA" id="ARBA00023136"/>
    </source>
</evidence>
<dbReference type="GO" id="GO:0005742">
    <property type="term" value="C:mitochondrial outer membrane translocase complex"/>
    <property type="evidence" value="ECO:0007669"/>
    <property type="project" value="UniProtKB-UniRule"/>
</dbReference>
<dbReference type="Gene3D" id="1.20.960.10">
    <property type="entry name" value="Mitochondrial outer membrane translocase complex, subunit Tom20 domain"/>
    <property type="match status" value="1"/>
</dbReference>
<keyword evidence="5 10" id="KW-1000">Mitochondrion outer membrane</keyword>
<dbReference type="OrthoDB" id="2154253at2759"/>
<dbReference type="InterPro" id="IPR023392">
    <property type="entry name" value="Tom20_dom_sf"/>
</dbReference>
<evidence type="ECO:0000313" key="13">
    <source>
        <dbReference type="Proteomes" id="UP000466442"/>
    </source>
</evidence>
<organism evidence="12 13">
    <name type="scientific">Apolygus lucorum</name>
    <name type="common">Small green plant bug</name>
    <name type="synonym">Lygocoris lucorum</name>
    <dbReference type="NCBI Taxonomy" id="248454"/>
    <lineage>
        <taxon>Eukaryota</taxon>
        <taxon>Metazoa</taxon>
        <taxon>Ecdysozoa</taxon>
        <taxon>Arthropoda</taxon>
        <taxon>Hexapoda</taxon>
        <taxon>Insecta</taxon>
        <taxon>Pterygota</taxon>
        <taxon>Neoptera</taxon>
        <taxon>Paraneoptera</taxon>
        <taxon>Hemiptera</taxon>
        <taxon>Heteroptera</taxon>
        <taxon>Panheteroptera</taxon>
        <taxon>Cimicomorpha</taxon>
        <taxon>Miridae</taxon>
        <taxon>Mirini</taxon>
        <taxon>Apolygus</taxon>
    </lineage>
</organism>
<dbReference type="Pfam" id="PF02064">
    <property type="entry name" value="MAS20"/>
    <property type="match status" value="1"/>
</dbReference>
<dbReference type="SUPFAM" id="SSF47157">
    <property type="entry name" value="Mitochondrial import receptor subunit Tom20"/>
    <property type="match status" value="1"/>
</dbReference>
<comment type="similarity">
    <text evidence="2 10">Belongs to the Tom20 family.</text>
</comment>
<dbReference type="GO" id="GO:0016031">
    <property type="term" value="P:tRNA import into mitochondrion"/>
    <property type="evidence" value="ECO:0007669"/>
    <property type="project" value="TreeGrafter"/>
</dbReference>